<sequence>MLATEYGRANYMLLDPMTANPPATSVDSITNTCDLEHTYFPRRSIFRQRKGTMVPLRWYVNKIPEENTSLTKCKLLFEPDVVEVRLGTPARSVFGSQELPHAARRRAGMLVASGLDAAANCGNSGVEKSGINVEYRTAMDVQVQLHLPADILEDLYTPPPSPKPCRSESNNLLDLHTNTLLICEESNSIDSGAGLEDDVMDFELALDVESLPVEYDLSSLSPRFSRPGLWSYNDPSMSYATMEDADDDDVFMSFGRQSFDEGVLSNA</sequence>
<gene>
    <name evidence="1" type="ORF">SARC_02608</name>
</gene>
<keyword evidence="2" id="KW-1185">Reference proteome</keyword>
<name>A0A0L0G8F5_9EUKA</name>
<dbReference type="EMBL" id="KQ241715">
    <property type="protein sequence ID" value="KNC85189.1"/>
    <property type="molecule type" value="Genomic_DNA"/>
</dbReference>
<reference evidence="1 2" key="1">
    <citation type="submission" date="2011-02" db="EMBL/GenBank/DDBJ databases">
        <title>The Genome Sequence of Sphaeroforma arctica JP610.</title>
        <authorList>
            <consortium name="The Broad Institute Genome Sequencing Platform"/>
            <person name="Russ C."/>
            <person name="Cuomo C."/>
            <person name="Young S.K."/>
            <person name="Zeng Q."/>
            <person name="Gargeya S."/>
            <person name="Alvarado L."/>
            <person name="Berlin A."/>
            <person name="Chapman S.B."/>
            <person name="Chen Z."/>
            <person name="Freedman E."/>
            <person name="Gellesch M."/>
            <person name="Goldberg J."/>
            <person name="Griggs A."/>
            <person name="Gujja S."/>
            <person name="Heilman E."/>
            <person name="Heiman D."/>
            <person name="Howarth C."/>
            <person name="Mehta T."/>
            <person name="Neiman D."/>
            <person name="Pearson M."/>
            <person name="Roberts A."/>
            <person name="Saif S."/>
            <person name="Shea T."/>
            <person name="Shenoy N."/>
            <person name="Sisk P."/>
            <person name="Stolte C."/>
            <person name="Sykes S."/>
            <person name="White J."/>
            <person name="Yandava C."/>
            <person name="Burger G."/>
            <person name="Gray M.W."/>
            <person name="Holland P.W.H."/>
            <person name="King N."/>
            <person name="Lang F.B.F."/>
            <person name="Roger A.J."/>
            <person name="Ruiz-Trillo I."/>
            <person name="Haas B."/>
            <person name="Nusbaum C."/>
            <person name="Birren B."/>
        </authorList>
    </citation>
    <scope>NUCLEOTIDE SEQUENCE [LARGE SCALE GENOMIC DNA]</scope>
    <source>
        <strain evidence="1 2">JP610</strain>
    </source>
</reference>
<evidence type="ECO:0000313" key="1">
    <source>
        <dbReference type="EMBL" id="KNC85189.1"/>
    </source>
</evidence>
<accession>A0A0L0G8F5</accession>
<dbReference type="GeneID" id="25903112"/>
<dbReference type="Proteomes" id="UP000054560">
    <property type="component" value="Unassembled WGS sequence"/>
</dbReference>
<proteinExistence type="predicted"/>
<evidence type="ECO:0000313" key="2">
    <source>
        <dbReference type="Proteomes" id="UP000054560"/>
    </source>
</evidence>
<dbReference type="RefSeq" id="XP_014159091.1">
    <property type="nucleotide sequence ID" value="XM_014303616.1"/>
</dbReference>
<dbReference type="AlphaFoldDB" id="A0A0L0G8F5"/>
<organism evidence="1 2">
    <name type="scientific">Sphaeroforma arctica JP610</name>
    <dbReference type="NCBI Taxonomy" id="667725"/>
    <lineage>
        <taxon>Eukaryota</taxon>
        <taxon>Ichthyosporea</taxon>
        <taxon>Ichthyophonida</taxon>
        <taxon>Sphaeroforma</taxon>
    </lineage>
</organism>
<protein>
    <submittedName>
        <fullName evidence="1">Uncharacterized protein</fullName>
    </submittedName>
</protein>